<sequence length="90" mass="9544">MAEQDAPDLPAPPPLPPRLADPVPAIVGGAVLWLLAAAVVLVFWREERTLLWTCLSGAALGLVGYGVFAWQRSAARRGKRTAQRGQGLTG</sequence>
<protein>
    <submittedName>
        <fullName evidence="2">DUF2530 domain-containing protein</fullName>
    </submittedName>
</protein>
<evidence type="ECO:0000313" key="3">
    <source>
        <dbReference type="Proteomes" id="UP001596220"/>
    </source>
</evidence>
<feature type="transmembrane region" description="Helical" evidence="1">
    <location>
        <begin position="50"/>
        <end position="70"/>
    </location>
</feature>
<evidence type="ECO:0000256" key="1">
    <source>
        <dbReference type="SAM" id="Phobius"/>
    </source>
</evidence>
<dbReference type="Proteomes" id="UP001596220">
    <property type="component" value="Unassembled WGS sequence"/>
</dbReference>
<name>A0ABW1PCA8_9PSEU</name>
<proteinExistence type="predicted"/>
<comment type="caution">
    <text evidence="2">The sequence shown here is derived from an EMBL/GenBank/DDBJ whole genome shotgun (WGS) entry which is preliminary data.</text>
</comment>
<keyword evidence="1" id="KW-1133">Transmembrane helix</keyword>
<dbReference type="RefSeq" id="WP_380640256.1">
    <property type="nucleotide sequence ID" value="NZ_JBHSQO010000040.1"/>
</dbReference>
<feature type="transmembrane region" description="Helical" evidence="1">
    <location>
        <begin position="23"/>
        <end position="44"/>
    </location>
</feature>
<keyword evidence="1" id="KW-0472">Membrane</keyword>
<dbReference type="EMBL" id="JBHSQO010000040">
    <property type="protein sequence ID" value="MFC6093250.1"/>
    <property type="molecule type" value="Genomic_DNA"/>
</dbReference>
<evidence type="ECO:0000313" key="2">
    <source>
        <dbReference type="EMBL" id="MFC6093250.1"/>
    </source>
</evidence>
<accession>A0ABW1PCA8</accession>
<reference evidence="3" key="1">
    <citation type="journal article" date="2019" name="Int. J. Syst. Evol. Microbiol.">
        <title>The Global Catalogue of Microorganisms (GCM) 10K type strain sequencing project: providing services to taxonomists for standard genome sequencing and annotation.</title>
        <authorList>
            <consortium name="The Broad Institute Genomics Platform"/>
            <consortium name="The Broad Institute Genome Sequencing Center for Infectious Disease"/>
            <person name="Wu L."/>
            <person name="Ma J."/>
        </authorList>
    </citation>
    <scope>NUCLEOTIDE SEQUENCE [LARGE SCALE GENOMIC DNA]</scope>
    <source>
        <strain evidence="3">CGMCC 4.7246</strain>
    </source>
</reference>
<gene>
    <name evidence="2" type="ORF">ACFP3R_28595</name>
</gene>
<dbReference type="InterPro" id="IPR019681">
    <property type="entry name" value="DUF2530"/>
</dbReference>
<dbReference type="Pfam" id="PF10745">
    <property type="entry name" value="DUF2530"/>
    <property type="match status" value="1"/>
</dbReference>
<organism evidence="2 3">
    <name type="scientific">Saccharothrix lopnurensis</name>
    <dbReference type="NCBI Taxonomy" id="1670621"/>
    <lineage>
        <taxon>Bacteria</taxon>
        <taxon>Bacillati</taxon>
        <taxon>Actinomycetota</taxon>
        <taxon>Actinomycetes</taxon>
        <taxon>Pseudonocardiales</taxon>
        <taxon>Pseudonocardiaceae</taxon>
        <taxon>Saccharothrix</taxon>
    </lineage>
</organism>
<keyword evidence="1" id="KW-0812">Transmembrane</keyword>
<keyword evidence="3" id="KW-1185">Reference proteome</keyword>